<dbReference type="EMBL" id="JAUUTY010000006">
    <property type="protein sequence ID" value="KAK1620762.1"/>
    <property type="molecule type" value="Genomic_DNA"/>
</dbReference>
<dbReference type="AlphaFoldDB" id="A0AAD8VV00"/>
<organism evidence="1 2">
    <name type="scientific">Lolium multiflorum</name>
    <name type="common">Italian ryegrass</name>
    <name type="synonym">Lolium perenne subsp. multiflorum</name>
    <dbReference type="NCBI Taxonomy" id="4521"/>
    <lineage>
        <taxon>Eukaryota</taxon>
        <taxon>Viridiplantae</taxon>
        <taxon>Streptophyta</taxon>
        <taxon>Embryophyta</taxon>
        <taxon>Tracheophyta</taxon>
        <taxon>Spermatophyta</taxon>
        <taxon>Magnoliopsida</taxon>
        <taxon>Liliopsida</taxon>
        <taxon>Poales</taxon>
        <taxon>Poaceae</taxon>
        <taxon>BOP clade</taxon>
        <taxon>Pooideae</taxon>
        <taxon>Poodae</taxon>
        <taxon>Poeae</taxon>
        <taxon>Poeae Chloroplast Group 2 (Poeae type)</taxon>
        <taxon>Loliodinae</taxon>
        <taxon>Loliinae</taxon>
        <taxon>Lolium</taxon>
    </lineage>
</organism>
<reference evidence="1" key="1">
    <citation type="submission" date="2023-07" db="EMBL/GenBank/DDBJ databases">
        <title>A chromosome-level genome assembly of Lolium multiflorum.</title>
        <authorList>
            <person name="Chen Y."/>
            <person name="Copetti D."/>
            <person name="Kolliker R."/>
            <person name="Studer B."/>
        </authorList>
    </citation>
    <scope>NUCLEOTIDE SEQUENCE</scope>
    <source>
        <strain evidence="1">02402/16</strain>
        <tissue evidence="1">Leaf</tissue>
    </source>
</reference>
<evidence type="ECO:0000313" key="2">
    <source>
        <dbReference type="Proteomes" id="UP001231189"/>
    </source>
</evidence>
<evidence type="ECO:0000313" key="1">
    <source>
        <dbReference type="EMBL" id="KAK1620762.1"/>
    </source>
</evidence>
<proteinExistence type="predicted"/>
<gene>
    <name evidence="1" type="ORF">QYE76_026279</name>
</gene>
<protein>
    <submittedName>
        <fullName evidence="1">Uncharacterized protein</fullName>
    </submittedName>
</protein>
<comment type="caution">
    <text evidence="1">The sequence shown here is derived from an EMBL/GenBank/DDBJ whole genome shotgun (WGS) entry which is preliminary data.</text>
</comment>
<accession>A0AAD8VV00</accession>
<sequence>MAPSSLPSSLRVAALRLPGAFAGSHVQKGDTDMGVLAGALFVGLIQVDVTSLLEIFSMQFPLCPSSFSHQLYCVSESPARLDASLSFLSNVGSEYLDIGKFEKACGVGPEEEIFALQFKWRLIRPSVFSYSPAAAMAWPCHQRFCGRSKKDMIDRTVHSKKNHHKVWTSYQDTFRRLKMSGHNGGSDGDGMVDEGAAVGYTHMRARRGEATDCHKHCTDGIYVLACFFSRLR</sequence>
<dbReference type="Proteomes" id="UP001231189">
    <property type="component" value="Unassembled WGS sequence"/>
</dbReference>
<keyword evidence="2" id="KW-1185">Reference proteome</keyword>
<name>A0AAD8VV00_LOLMU</name>